<comment type="caution">
    <text evidence="14">The sequence shown here is derived from an EMBL/GenBank/DDBJ whole genome shotgun (WGS) entry which is preliminary data.</text>
</comment>
<feature type="domain" description="Protein export membrane protein SecD/SecF C-terminal" evidence="11">
    <location>
        <begin position="493"/>
        <end position="658"/>
    </location>
</feature>
<feature type="transmembrane region" description="Helical" evidence="9">
    <location>
        <begin position="832"/>
        <end position="850"/>
    </location>
</feature>
<comment type="similarity">
    <text evidence="9">Belongs to the SecD/SecF family. SecD subfamily.</text>
</comment>
<keyword evidence="2 9" id="KW-0813">Transport</keyword>
<dbReference type="Pfam" id="PF22599">
    <property type="entry name" value="SecDF_P1_head"/>
    <property type="match status" value="1"/>
</dbReference>
<dbReference type="Gene3D" id="3.30.1360.200">
    <property type="match status" value="1"/>
</dbReference>
<accession>A0ABP1F634</accession>
<keyword evidence="6 9" id="KW-1133">Transmembrane helix</keyword>
<name>A0ABP1F634_9FLAO</name>
<dbReference type="SUPFAM" id="SSF82866">
    <property type="entry name" value="Multidrug efflux transporter AcrB transmembrane domain"/>
    <property type="match status" value="2"/>
</dbReference>
<dbReference type="RefSeq" id="WP_348737646.1">
    <property type="nucleotide sequence ID" value="NZ_CAXJRC010000010.1"/>
</dbReference>
<dbReference type="InterPro" id="IPR022813">
    <property type="entry name" value="SecD/SecF_arch_bac"/>
</dbReference>
<reference evidence="14 15" key="1">
    <citation type="submission" date="2024-05" db="EMBL/GenBank/DDBJ databases">
        <authorList>
            <person name="Duchaud E."/>
        </authorList>
    </citation>
    <scope>NUCLEOTIDE SEQUENCE [LARGE SCALE GENOMIC DNA]</scope>
    <source>
        <strain evidence="14">Ena-SAMPLE-TAB-13-05-2024-13:56:06:370-140305</strain>
    </source>
</reference>
<feature type="domain" description="Protein export membrane protein SecD/SecF C-terminal" evidence="11">
    <location>
        <begin position="815"/>
        <end position="994"/>
    </location>
</feature>
<evidence type="ECO:0000256" key="4">
    <source>
        <dbReference type="ARBA" id="ARBA00022692"/>
    </source>
</evidence>
<dbReference type="InterPro" id="IPR054384">
    <property type="entry name" value="SecDF_P1_head"/>
</dbReference>
<comment type="subunit">
    <text evidence="9">Forms a complex with SecF. Part of the essential Sec protein translocation apparatus which comprises SecA, SecYEG and auxiliary proteins SecDF. Other proteins may also be involved.</text>
</comment>
<dbReference type="InterPro" id="IPR022646">
    <property type="entry name" value="SecD/SecF_CS"/>
</dbReference>
<dbReference type="Pfam" id="PF07549">
    <property type="entry name" value="Sec_GG"/>
    <property type="match status" value="2"/>
</dbReference>
<keyword evidence="7 9" id="KW-0811">Translocation</keyword>
<evidence type="ECO:0000259" key="12">
    <source>
        <dbReference type="Pfam" id="PF21760"/>
    </source>
</evidence>
<keyword evidence="8 9" id="KW-0472">Membrane</keyword>
<evidence type="ECO:0000256" key="5">
    <source>
        <dbReference type="ARBA" id="ARBA00022927"/>
    </source>
</evidence>
<dbReference type="Pfam" id="PF21760">
    <property type="entry name" value="SecD_1st"/>
    <property type="match status" value="1"/>
</dbReference>
<evidence type="ECO:0000259" key="11">
    <source>
        <dbReference type="Pfam" id="PF02355"/>
    </source>
</evidence>
<feature type="transmembrane region" description="Helical" evidence="9">
    <location>
        <begin position="605"/>
        <end position="632"/>
    </location>
</feature>
<protein>
    <recommendedName>
        <fullName evidence="9 10">Multifunctional fusion protein</fullName>
    </recommendedName>
    <domain>
        <recommendedName>
            <fullName evidence="9">Protein translocase subunit SecD</fullName>
        </recommendedName>
    </domain>
    <domain>
        <recommendedName>
            <fullName evidence="10">Protein-export membrane protein SecF</fullName>
        </recommendedName>
    </domain>
</protein>
<comment type="similarity">
    <text evidence="10">Belongs to the SecD/SecF family. SecF subfamily.</text>
</comment>
<feature type="transmembrane region" description="Helical" evidence="9">
    <location>
        <begin position="857"/>
        <end position="880"/>
    </location>
</feature>
<feature type="transmembrane region" description="Helical" evidence="9">
    <location>
        <begin position="696"/>
        <end position="717"/>
    </location>
</feature>
<dbReference type="PRINTS" id="PR01755">
    <property type="entry name" value="SECFTRNLCASE"/>
</dbReference>
<dbReference type="PANTHER" id="PTHR30081:SF1">
    <property type="entry name" value="PROTEIN TRANSLOCASE SUBUNIT SECD"/>
    <property type="match status" value="1"/>
</dbReference>
<gene>
    <name evidence="14" type="primary">secD-secF</name>
    <name evidence="9" type="synonym">secD</name>
    <name evidence="10" type="synonym">secF</name>
    <name evidence="14" type="ORF">T190115A13A_190074</name>
</gene>
<evidence type="ECO:0000256" key="3">
    <source>
        <dbReference type="ARBA" id="ARBA00022475"/>
    </source>
</evidence>
<dbReference type="NCBIfam" id="NF009585">
    <property type="entry name" value="PRK13024.1-5"/>
    <property type="match status" value="1"/>
</dbReference>
<dbReference type="HAMAP" id="MF_01463_B">
    <property type="entry name" value="SecD_B"/>
    <property type="match status" value="1"/>
</dbReference>
<evidence type="ECO:0000256" key="10">
    <source>
        <dbReference type="HAMAP-Rule" id="MF_01464"/>
    </source>
</evidence>
<feature type="transmembrane region" description="Helical" evidence="9">
    <location>
        <begin position="563"/>
        <end position="584"/>
    </location>
</feature>
<dbReference type="Gene3D" id="3.30.70.3220">
    <property type="match status" value="1"/>
</dbReference>
<dbReference type="InterPro" id="IPR055344">
    <property type="entry name" value="SecD_SecF_C_bact"/>
</dbReference>
<dbReference type="InterPro" id="IPR005791">
    <property type="entry name" value="SecD"/>
</dbReference>
<evidence type="ECO:0000256" key="6">
    <source>
        <dbReference type="ARBA" id="ARBA00022989"/>
    </source>
</evidence>
<feature type="transmembrane region" description="Helical" evidence="9">
    <location>
        <begin position="892"/>
        <end position="912"/>
    </location>
</feature>
<comment type="subcellular location">
    <subcellularLocation>
        <location evidence="1 9">Cell membrane</location>
        <topology evidence="1 9">Multi-pass membrane protein</topology>
    </subcellularLocation>
</comment>
<dbReference type="Pfam" id="PF02355">
    <property type="entry name" value="SecD_SecF_C"/>
    <property type="match status" value="2"/>
</dbReference>
<feature type="transmembrane region" description="Helical" evidence="9">
    <location>
        <begin position="966"/>
        <end position="990"/>
    </location>
</feature>
<dbReference type="InterPro" id="IPR005665">
    <property type="entry name" value="SecF_bac"/>
</dbReference>
<feature type="domain" description="SecDF P1 head subdomain" evidence="13">
    <location>
        <begin position="395"/>
        <end position="491"/>
    </location>
</feature>
<feature type="domain" description="Protein translocase subunit SecDF P1" evidence="12">
    <location>
        <begin position="192"/>
        <end position="249"/>
    </location>
</feature>
<evidence type="ECO:0000313" key="14">
    <source>
        <dbReference type="EMBL" id="CAL2105830.1"/>
    </source>
</evidence>
<proteinExistence type="inferred from homology"/>
<dbReference type="HAMAP" id="MF_01464_B">
    <property type="entry name" value="SecF_B"/>
    <property type="match status" value="1"/>
</dbReference>
<dbReference type="InterPro" id="IPR022645">
    <property type="entry name" value="SecD/SecF_bac"/>
</dbReference>
<dbReference type="EMBL" id="CAXJRC010000010">
    <property type="protein sequence ID" value="CAL2105830.1"/>
    <property type="molecule type" value="Genomic_DNA"/>
</dbReference>
<comment type="caution">
    <text evidence="9">Lacks conserved residue(s) required for the propagation of feature annotation.</text>
</comment>
<dbReference type="PANTHER" id="PTHR30081">
    <property type="entry name" value="PROTEIN-EXPORT MEMBRANE PROTEIN SEC"/>
    <property type="match status" value="1"/>
</dbReference>
<keyword evidence="15" id="KW-1185">Reference proteome</keyword>
<dbReference type="Gene3D" id="1.20.1640.10">
    <property type="entry name" value="Multidrug efflux transporter AcrB transmembrane domain"/>
    <property type="match status" value="2"/>
</dbReference>
<feature type="transmembrane region" description="Helical" evidence="9">
    <location>
        <begin position="537"/>
        <end position="557"/>
    </location>
</feature>
<dbReference type="NCBIfam" id="TIGR00916">
    <property type="entry name" value="2A0604s01"/>
    <property type="match status" value="1"/>
</dbReference>
<evidence type="ECO:0000259" key="13">
    <source>
        <dbReference type="Pfam" id="PF22599"/>
    </source>
</evidence>
<feature type="transmembrane region" description="Helical" evidence="9">
    <location>
        <begin position="638"/>
        <end position="662"/>
    </location>
</feature>
<keyword evidence="3 9" id="KW-1003">Cell membrane</keyword>
<evidence type="ECO:0000256" key="9">
    <source>
        <dbReference type="HAMAP-Rule" id="MF_01463"/>
    </source>
</evidence>
<dbReference type="NCBIfam" id="TIGR01129">
    <property type="entry name" value="secD"/>
    <property type="match status" value="1"/>
</dbReference>
<dbReference type="NCBIfam" id="TIGR00966">
    <property type="entry name" value="transloc_SecF"/>
    <property type="match status" value="1"/>
</dbReference>
<comment type="function">
    <text evidence="9">Part of the Sec protein translocase complex. Interacts with the SecYEG preprotein conducting channel. SecDF uses the proton motive force (PMF) to complete protein translocation after the ATP-dependent function of SecA.</text>
</comment>
<dbReference type="Proteomes" id="UP001497602">
    <property type="component" value="Unassembled WGS sequence"/>
</dbReference>
<organism evidence="14 15">
    <name type="scientific">Tenacibaculum vairaonense</name>
    <dbReference type="NCBI Taxonomy" id="3137860"/>
    <lineage>
        <taxon>Bacteria</taxon>
        <taxon>Pseudomonadati</taxon>
        <taxon>Bacteroidota</taxon>
        <taxon>Flavobacteriia</taxon>
        <taxon>Flavobacteriales</taxon>
        <taxon>Flavobacteriaceae</taxon>
        <taxon>Tenacibaculum</taxon>
    </lineage>
</organism>
<keyword evidence="4 9" id="KW-0812">Transmembrane</keyword>
<dbReference type="InterPro" id="IPR048631">
    <property type="entry name" value="SecD_1st"/>
</dbReference>
<feature type="transmembrane region" description="Helical" evidence="9">
    <location>
        <begin position="512"/>
        <end position="530"/>
    </location>
</feature>
<evidence type="ECO:0000313" key="15">
    <source>
        <dbReference type="Proteomes" id="UP001497602"/>
    </source>
</evidence>
<sequence>MQNKGLIKLFAVLFGLVSIYQLSFTFFANKVESNAEKFAKENVSDNNGRALATFERRYLDSVANKEVVNLGVAKYTYNDIRDKEMNLGLDLKGGINAILQVSVKDILIGLSNDSKNTVFTKALAKADEDQKDSQDNYLDLFYSNFVELSEGKVKLSDPSIFGTKSLRDKIDFNKTNEQVKSTLQEEINTSINTAFEVLRSRIDKFGVVQPSIQRIGTSGRIQVELPGARDIERVQKLLQSTAELQFWEVFTNADVIPFLAQANGKSIELLKDKTAESTEKAVDSTKKGDSIDDLLGESKDSTKVQDQKMLFSYLSPNQQQVSSVVGFAKVQDTAKVNSLLRNKEVRALLPNNLRYVKFLWDYKPFTPEKAEGAEADDDNAAIISLYAIKSNRKGEAPIEGDVIADAKQDYDQLSKPVVSMMMNGNGTKKWAKMTSENVGKFVAVVLDDYVYTAPVVNGAITGGSTQISGGQMTVNEAQDIATVLKAGKLPAPARIIQSEIVGPSLGKESINASMWSFALAIILVLAWMVLYYGKAGLYANVALLVNILFIFGVLASFNSVLTLPGIAGIILTIGMSVDANVIIFERIKEGLFGGKSLDESVDEGFSIKGALSAIIDANITTLLTGVILYSFGTGPIKGFALTLMIGIITSLFTAVFITRLFIDGAVTKGTDLTFNTNISKNWFKNISFDFLKKRKLAYIVSGFFIAVGLVSMLTLGLKQGVDFKGGRSYVVRFDKTMKANEVAATLKDAFGTAPEVKTYGADNQLKITTVYKIDEEGRQVDEEVQSALYKGLKTYLGDTSYENFKPGFEKAGNGIMSYMKVEPTIADDIKNAALLAVIGSLIVVFLYILLRFRKVAFSIGAVAAVFHDVLVVLGVFSLLYKFMPFDMEIGQSFIAAILTVVGYSLNDTVVIFDRIREYANNSNSFTANLVDKALSSTLGRTINTSLTTLLVMLAIFFFGGDSIKGFMFALIVGVVVGTYSSLFVATPIMFDVAKKKKEIKE</sequence>
<evidence type="ECO:0000256" key="7">
    <source>
        <dbReference type="ARBA" id="ARBA00023010"/>
    </source>
</evidence>
<evidence type="ECO:0000256" key="8">
    <source>
        <dbReference type="ARBA" id="ARBA00023136"/>
    </source>
</evidence>
<keyword evidence="5 9" id="KW-0653">Protein transport</keyword>
<comment type="subunit">
    <text evidence="10">Forms a complex with SecD. Part of the essential Sec protein translocation apparatus which comprises SecA, SecYEG and auxiliary proteins SecDF. Other proteins may also be involved.</text>
</comment>
<feature type="transmembrane region" description="Helical" evidence="9">
    <location>
        <begin position="942"/>
        <end position="960"/>
    </location>
</feature>
<evidence type="ECO:0000256" key="1">
    <source>
        <dbReference type="ARBA" id="ARBA00004651"/>
    </source>
</evidence>
<dbReference type="InterPro" id="IPR048634">
    <property type="entry name" value="SecD_SecF_C"/>
</dbReference>
<evidence type="ECO:0000256" key="2">
    <source>
        <dbReference type="ARBA" id="ARBA00022448"/>
    </source>
</evidence>